<comment type="caution">
    <text evidence="4">The sequence shown here is derived from an EMBL/GenBank/DDBJ whole genome shotgun (WGS) entry which is preliminary data.</text>
</comment>
<dbReference type="NCBIfam" id="TIGR04183">
    <property type="entry name" value="Por_Secre_tail"/>
    <property type="match status" value="1"/>
</dbReference>
<dbReference type="EMBL" id="JBHSGW010000001">
    <property type="protein sequence ID" value="MFC4738700.1"/>
    <property type="molecule type" value="Genomic_DNA"/>
</dbReference>
<feature type="domain" description="Secretion system C-terminal sorting" evidence="3">
    <location>
        <begin position="42"/>
        <end position="111"/>
    </location>
</feature>
<evidence type="ECO:0000313" key="4">
    <source>
        <dbReference type="EMBL" id="MFC4738700.1"/>
    </source>
</evidence>
<accession>A0ABV9P182</accession>
<keyword evidence="5" id="KW-1185">Reference proteome</keyword>
<evidence type="ECO:0000259" key="3">
    <source>
        <dbReference type="Pfam" id="PF18962"/>
    </source>
</evidence>
<dbReference type="RefSeq" id="WP_379737831.1">
    <property type="nucleotide sequence ID" value="NZ_JBHSGW010000001.1"/>
</dbReference>
<evidence type="ECO:0000313" key="5">
    <source>
        <dbReference type="Proteomes" id="UP001595885"/>
    </source>
</evidence>
<dbReference type="InterPro" id="IPR026444">
    <property type="entry name" value="Secre_tail"/>
</dbReference>
<protein>
    <submittedName>
        <fullName evidence="4">T9SS type A sorting domain-containing protein</fullName>
    </submittedName>
</protein>
<evidence type="ECO:0000256" key="2">
    <source>
        <dbReference type="SAM" id="SignalP"/>
    </source>
</evidence>
<name>A0ABV9P182_9FLAO</name>
<gene>
    <name evidence="4" type="ORF">ACFO3U_01700</name>
</gene>
<reference evidence="5" key="1">
    <citation type="journal article" date="2019" name="Int. J. Syst. Evol. Microbiol.">
        <title>The Global Catalogue of Microorganisms (GCM) 10K type strain sequencing project: providing services to taxonomists for standard genome sequencing and annotation.</title>
        <authorList>
            <consortium name="The Broad Institute Genomics Platform"/>
            <consortium name="The Broad Institute Genome Sequencing Center for Infectious Disease"/>
            <person name="Wu L."/>
            <person name="Ma J."/>
        </authorList>
    </citation>
    <scope>NUCLEOTIDE SEQUENCE [LARGE SCALE GENOMIC DNA]</scope>
    <source>
        <strain evidence="5">CCUG 50349</strain>
    </source>
</reference>
<dbReference type="Pfam" id="PF18962">
    <property type="entry name" value="Por_Secre_tail"/>
    <property type="match status" value="1"/>
</dbReference>
<proteinExistence type="predicted"/>
<feature type="signal peptide" evidence="2">
    <location>
        <begin position="1"/>
        <end position="22"/>
    </location>
</feature>
<keyword evidence="1 2" id="KW-0732">Signal</keyword>
<evidence type="ECO:0000256" key="1">
    <source>
        <dbReference type="ARBA" id="ARBA00022729"/>
    </source>
</evidence>
<sequence>MKKNYVLTLILAFCFLTFEGFSQESKSAMGNSQEPTIEGLSIYPNPVSNGKLYITSKLGLEKEIQIYDVLGKKVFDTTTSVKEINISNLNAGVYIIKIKEKEATTSRKLIIK</sequence>
<dbReference type="Proteomes" id="UP001595885">
    <property type="component" value="Unassembled WGS sequence"/>
</dbReference>
<feature type="chain" id="PRO_5046989332" evidence="2">
    <location>
        <begin position="23"/>
        <end position="112"/>
    </location>
</feature>
<organism evidence="4 5">
    <name type="scientific">Flavobacterium ponti</name>
    <dbReference type="NCBI Taxonomy" id="665133"/>
    <lineage>
        <taxon>Bacteria</taxon>
        <taxon>Pseudomonadati</taxon>
        <taxon>Bacteroidota</taxon>
        <taxon>Flavobacteriia</taxon>
        <taxon>Flavobacteriales</taxon>
        <taxon>Flavobacteriaceae</taxon>
        <taxon>Flavobacterium</taxon>
    </lineage>
</organism>